<organism evidence="2 3">
    <name type="scientific">Ureibacillus thermophilus</name>
    <dbReference type="NCBI Taxonomy" id="367743"/>
    <lineage>
        <taxon>Bacteria</taxon>
        <taxon>Bacillati</taxon>
        <taxon>Bacillota</taxon>
        <taxon>Bacilli</taxon>
        <taxon>Bacillales</taxon>
        <taxon>Caryophanaceae</taxon>
        <taxon>Ureibacillus</taxon>
    </lineage>
</organism>
<name>A0A4P6UWM8_9BACL</name>
<sequence length="154" mass="17758">MKLIEQLIGVWQLISFEDRDSNGQVIYPLGEDPTGYLMYHPDGYVSAQLMRKGRPPYASGDLLQGTTEEMAKAARGYLAYVGKFEVKEEENRIIHYIDVSLNPTLIGTELHRIPSFDGEMMTLHNGKKPDQKFVFRRVEDLDHLKQLAIYRRIN</sequence>
<proteinExistence type="predicted"/>
<dbReference type="RefSeq" id="WP_208650169.1">
    <property type="nucleotide sequence ID" value="NZ_CP036528.1"/>
</dbReference>
<gene>
    <name evidence="2" type="ORF">DKZ56_11760</name>
</gene>
<evidence type="ECO:0000259" key="1">
    <source>
        <dbReference type="Pfam" id="PF13924"/>
    </source>
</evidence>
<keyword evidence="3" id="KW-1185">Reference proteome</keyword>
<dbReference type="Proteomes" id="UP000291151">
    <property type="component" value="Chromosome"/>
</dbReference>
<feature type="domain" description="Lipocalin-like" evidence="1">
    <location>
        <begin position="8"/>
        <end position="127"/>
    </location>
</feature>
<reference evidence="2 3" key="1">
    <citation type="submission" date="2019-02" db="EMBL/GenBank/DDBJ databases">
        <title>Ureibacillus thermophilus.</title>
        <authorList>
            <person name="Sunny J.S."/>
            <person name="Natarajan A."/>
            <person name="Saleena L.M."/>
        </authorList>
    </citation>
    <scope>NUCLEOTIDE SEQUENCE [LARGE SCALE GENOMIC DNA]</scope>
    <source>
        <strain evidence="2 3">LM102</strain>
    </source>
</reference>
<protein>
    <submittedName>
        <fullName evidence="2">Lipocalin-like domain-containing protein</fullName>
    </submittedName>
</protein>
<evidence type="ECO:0000313" key="2">
    <source>
        <dbReference type="EMBL" id="QBK26478.1"/>
    </source>
</evidence>
<evidence type="ECO:0000313" key="3">
    <source>
        <dbReference type="Proteomes" id="UP000291151"/>
    </source>
</evidence>
<accession>A0A4P6UWM8</accession>
<dbReference type="AlphaFoldDB" id="A0A4P6UWM8"/>
<dbReference type="EMBL" id="CP036528">
    <property type="protein sequence ID" value="QBK26478.1"/>
    <property type="molecule type" value="Genomic_DNA"/>
</dbReference>
<dbReference type="Pfam" id="PF13924">
    <property type="entry name" value="Lipocalin_5"/>
    <property type="match status" value="1"/>
</dbReference>
<dbReference type="InterPro" id="IPR024311">
    <property type="entry name" value="Lipocalin-like"/>
</dbReference>
<dbReference type="KEGG" id="uth:DKZ56_11760"/>